<dbReference type="Proteomes" id="UP000256328">
    <property type="component" value="Unassembled WGS sequence"/>
</dbReference>
<dbReference type="Pfam" id="PF06985">
    <property type="entry name" value="HET"/>
    <property type="match status" value="1"/>
</dbReference>
<evidence type="ECO:0000259" key="1">
    <source>
        <dbReference type="Pfam" id="PF06985"/>
    </source>
</evidence>
<comment type="caution">
    <text evidence="2">The sequence shown here is derived from an EMBL/GenBank/DDBJ whole genome shotgun (WGS) entry which is preliminary data.</text>
</comment>
<dbReference type="AlphaFoldDB" id="A0A3D8R3F4"/>
<organism evidence="2 3">
    <name type="scientific">Coleophoma crateriformis</name>
    <dbReference type="NCBI Taxonomy" id="565419"/>
    <lineage>
        <taxon>Eukaryota</taxon>
        <taxon>Fungi</taxon>
        <taxon>Dikarya</taxon>
        <taxon>Ascomycota</taxon>
        <taxon>Pezizomycotina</taxon>
        <taxon>Leotiomycetes</taxon>
        <taxon>Helotiales</taxon>
        <taxon>Dermateaceae</taxon>
        <taxon>Coleophoma</taxon>
    </lineage>
</organism>
<dbReference type="InterPro" id="IPR010730">
    <property type="entry name" value="HET"/>
</dbReference>
<reference evidence="2 3" key="1">
    <citation type="journal article" date="2018" name="IMA Fungus">
        <title>IMA Genome-F 9: Draft genome sequence of Annulohypoxylon stygium, Aspergillus mulundensis, Berkeleyomyces basicola (syn. Thielaviopsis basicola), Ceratocystis smalleyi, two Cercospora beticola strains, Coleophoma cylindrospora, Fusarium fracticaudum, Phialophora cf. hyalina, and Morchella septimelata.</title>
        <authorList>
            <person name="Wingfield B.D."/>
            <person name="Bills G.F."/>
            <person name="Dong Y."/>
            <person name="Huang W."/>
            <person name="Nel W.J."/>
            <person name="Swalarsk-Parry B.S."/>
            <person name="Vaghefi N."/>
            <person name="Wilken P.M."/>
            <person name="An Z."/>
            <person name="de Beer Z.W."/>
            <person name="De Vos L."/>
            <person name="Chen L."/>
            <person name="Duong T.A."/>
            <person name="Gao Y."/>
            <person name="Hammerbacher A."/>
            <person name="Kikkert J.R."/>
            <person name="Li Y."/>
            <person name="Li H."/>
            <person name="Li K."/>
            <person name="Li Q."/>
            <person name="Liu X."/>
            <person name="Ma X."/>
            <person name="Naidoo K."/>
            <person name="Pethybridge S.J."/>
            <person name="Sun J."/>
            <person name="Steenkamp E.T."/>
            <person name="van der Nest M.A."/>
            <person name="van Wyk S."/>
            <person name="Wingfield M.J."/>
            <person name="Xiong C."/>
            <person name="Yue Q."/>
            <person name="Zhang X."/>
        </authorList>
    </citation>
    <scope>NUCLEOTIDE SEQUENCE [LARGE SCALE GENOMIC DNA]</scope>
    <source>
        <strain evidence="2 3">BP5796</strain>
    </source>
</reference>
<gene>
    <name evidence="2" type="ORF">BP5796_09214</name>
</gene>
<evidence type="ECO:0000313" key="3">
    <source>
        <dbReference type="Proteomes" id="UP000256328"/>
    </source>
</evidence>
<dbReference type="EMBL" id="PDLN01000013">
    <property type="protein sequence ID" value="RDW68557.1"/>
    <property type="molecule type" value="Genomic_DNA"/>
</dbReference>
<feature type="domain" description="Heterokaryon incompatibility" evidence="1">
    <location>
        <begin position="200"/>
        <end position="344"/>
    </location>
</feature>
<dbReference type="OrthoDB" id="5125733at2759"/>
<dbReference type="PANTHER" id="PTHR33112:SF16">
    <property type="entry name" value="HETEROKARYON INCOMPATIBILITY DOMAIN-CONTAINING PROTEIN"/>
    <property type="match status" value="1"/>
</dbReference>
<keyword evidence="3" id="KW-1185">Reference proteome</keyword>
<protein>
    <recommendedName>
        <fullName evidence="1">Heterokaryon incompatibility domain-containing protein</fullName>
    </recommendedName>
</protein>
<proteinExistence type="predicted"/>
<name>A0A3D8R3F4_9HELO</name>
<evidence type="ECO:0000313" key="2">
    <source>
        <dbReference type="EMBL" id="RDW68557.1"/>
    </source>
</evidence>
<dbReference type="PANTHER" id="PTHR33112">
    <property type="entry name" value="DOMAIN PROTEIN, PUTATIVE-RELATED"/>
    <property type="match status" value="1"/>
</dbReference>
<accession>A0A3D8R3F4</accession>
<sequence length="624" mass="69596">MTTCTLCSSMFSSIENLAMLLTEQGYSYHNLHSLKASVLHGCALCSYIQQEFGLLYDEDENPGFSCRVQFDYWADSEDEEEDGGDGANRPHPFHRLVNGFQVLVYEMSPSGDGSSGSSLVSFLAACPSEDAATRYVTNRPGPLDPRSIENETKIKAWLQEGIGDEAQWARAKPNLSLPTRVIDVEQLCVHVSSPEETGEYACLSYCWGGPQEFLTTRANLESNKKALPFQSLPPTLQDAIHVTRTLGLRYLWIDALCIIQDSAADKAVEINKMGSIYQNASVTIAAARAAKVSDGFLHPRPADEGFTLPFYVNPETTGHITLLPMEEAFEPADPLGARAWVLQETLLSRRQLVYSERDLIWRTQGNQYQTVVTSPRTYASVMEDIPMNLFSPTHRSEFPSAREFTASCITSWSAIVTDFTHRGITVADDRLPAISGVAAVLQRSWKDRYVVGMWESTLAMHLAWRSTDGSLARPPQYRAPSWSWAAVDAPVKFMEVESSHVQILSCEVEPQSPLAPLGSAKNGQLLVRAKLIATADMPLSFQHKYEWKLLFDTKSESLDPGLTYFMLIGFQFGYRAIGLIIREIADEVFERKGLFYHRDDSVPGASNSDIWTRPQVVTKDIKIL</sequence>